<reference evidence="2" key="1">
    <citation type="submission" date="2014-05" db="EMBL/GenBank/DDBJ databases">
        <title>The transcriptome of the halophilic microalga Tetraselmis sp. GSL018 isolated from the Great Salt Lake, Utah.</title>
        <authorList>
            <person name="Jinkerson R.E."/>
            <person name="D'Adamo S."/>
            <person name="Posewitz M.C."/>
        </authorList>
    </citation>
    <scope>NUCLEOTIDE SEQUENCE</scope>
    <source>
        <strain evidence="2">GSL018</strain>
    </source>
</reference>
<feature type="region of interest" description="Disordered" evidence="1">
    <location>
        <begin position="55"/>
        <end position="80"/>
    </location>
</feature>
<dbReference type="AlphaFoldDB" id="A0A061RXW5"/>
<evidence type="ECO:0000256" key="1">
    <source>
        <dbReference type="SAM" id="MobiDB-lite"/>
    </source>
</evidence>
<proteinExistence type="predicted"/>
<dbReference type="EMBL" id="GBEZ01010055">
    <property type="protein sequence ID" value="JAC75584.1"/>
    <property type="molecule type" value="Transcribed_RNA"/>
</dbReference>
<accession>A0A061RXW5</accession>
<protein>
    <submittedName>
        <fullName evidence="2">Uncharacterized protein</fullName>
    </submittedName>
</protein>
<evidence type="ECO:0000313" key="2">
    <source>
        <dbReference type="EMBL" id="JAC75584.1"/>
    </source>
</evidence>
<feature type="non-terminal residue" evidence="2">
    <location>
        <position position="1"/>
    </location>
</feature>
<feature type="compositionally biased region" description="Basic and acidic residues" evidence="1">
    <location>
        <begin position="57"/>
        <end position="66"/>
    </location>
</feature>
<organism evidence="2">
    <name type="scientific">Tetraselmis sp. GSL018</name>
    <dbReference type="NCBI Taxonomy" id="582737"/>
    <lineage>
        <taxon>Eukaryota</taxon>
        <taxon>Viridiplantae</taxon>
        <taxon>Chlorophyta</taxon>
        <taxon>core chlorophytes</taxon>
        <taxon>Chlorodendrophyceae</taxon>
        <taxon>Chlorodendrales</taxon>
        <taxon>Chlorodendraceae</taxon>
        <taxon>Tetraselmis</taxon>
    </lineage>
</organism>
<sequence length="80" mass="8584">WEGNRERERLSVGVVWMLSPCSPCCLLGQGHTAVRINGEGSIAAVLDPCKRGFGSLPEREGRERGRGKAGQMEGGEGCIQ</sequence>
<name>A0A061RXW5_9CHLO</name>
<feature type="non-terminal residue" evidence="2">
    <location>
        <position position="80"/>
    </location>
</feature>
<gene>
    <name evidence="2" type="ORF">TSPGSL018_22691</name>
</gene>